<feature type="transmembrane region" description="Helical" evidence="10">
    <location>
        <begin position="307"/>
        <end position="325"/>
    </location>
</feature>
<dbReference type="KEGG" id="psin:CAK95_17770"/>
<feature type="transmembrane region" description="Helical" evidence="10">
    <location>
        <begin position="226"/>
        <end position="256"/>
    </location>
</feature>
<evidence type="ECO:0000256" key="2">
    <source>
        <dbReference type="ARBA" id="ARBA00022475"/>
    </source>
</evidence>
<dbReference type="PANTHER" id="PTHR47019">
    <property type="entry name" value="LIPID II FLIPPASE MURJ"/>
    <property type="match status" value="1"/>
</dbReference>
<keyword evidence="3 10" id="KW-0812">Transmembrane</keyword>
<evidence type="ECO:0000256" key="5">
    <source>
        <dbReference type="ARBA" id="ARBA00022984"/>
    </source>
</evidence>
<comment type="subcellular location">
    <subcellularLocation>
        <location evidence="10">Cell inner membrane</location>
        <topology evidence="10">Multi-pass membrane protein</topology>
    </subcellularLocation>
    <subcellularLocation>
        <location evidence="1">Cell membrane</location>
        <topology evidence="1">Multi-pass membrane protein</topology>
    </subcellularLocation>
</comment>
<keyword evidence="10 11" id="KW-0961">Cell wall biogenesis/degradation</keyword>
<evidence type="ECO:0000256" key="4">
    <source>
        <dbReference type="ARBA" id="ARBA00022960"/>
    </source>
</evidence>
<evidence type="ECO:0000256" key="3">
    <source>
        <dbReference type="ARBA" id="ARBA00022692"/>
    </source>
</evidence>
<keyword evidence="10 11" id="KW-0813">Transport</keyword>
<evidence type="ECO:0000256" key="1">
    <source>
        <dbReference type="ARBA" id="ARBA00004651"/>
    </source>
</evidence>
<dbReference type="PANTHER" id="PTHR47019:SF1">
    <property type="entry name" value="LIPID II FLIPPASE MURJ"/>
    <property type="match status" value="1"/>
</dbReference>
<dbReference type="UniPathway" id="UPA00219"/>
<gene>
    <name evidence="10" type="primary">murJ</name>
    <name evidence="12" type="ORF">CAK95_17770</name>
</gene>
<keyword evidence="7 10" id="KW-0472">Membrane</keyword>
<feature type="transmembrane region" description="Helical" evidence="10">
    <location>
        <begin position="24"/>
        <end position="43"/>
    </location>
</feature>
<feature type="transmembrane region" description="Helical" evidence="10">
    <location>
        <begin position="88"/>
        <end position="112"/>
    </location>
</feature>
<feature type="transmembrane region" description="Helical" evidence="10">
    <location>
        <begin position="159"/>
        <end position="179"/>
    </location>
</feature>
<keyword evidence="6 10" id="KW-1133">Transmembrane helix</keyword>
<sequence>MIKRIFTVGGFTLLSRITGFMRDIMLAAILGAGPVADAFFVALRLPNHFRAIFAEGAFNAAFVPAYARIRQQDGPDPAKLFADRIFTLLLGSQVILLVIALAFTPDVIALLAPGFNEDPGRFALATELTRITFPYLLLVSLVTLYGGILNSIHHFATPAAAPILLNLSMMVTMALAAFFPTAGHAAAWGVLIAGILELLLVMGDAGRAQVLARFRRPRLDQDVRKFFRALGPATVGSAGVQLAMFADTIIASFLAAGAISALYYADRINQLPIGVIGIAVGTVLLPEMSRRLASGDDAGARHAQNRAIELTLLLTIPCLVAFLIVPELIMRALFLRGKFTGGDASAAAATLAAYALGLIPYVLIRSMTAPFFARGDTATPVKASLTAVAINILFKIVLMGPLAQVGLAMATAIGAWVNVGLMVWFAARAGIITMDARLRRSMIMLAVSGCVLGVVIFLTSKAMPFLLTNLPAFRDEAALAMLAVIATVTYAALIGLLLGRNWFRGFAADRAASANVAKSGEPQNFC</sequence>
<dbReference type="GO" id="GO:0009252">
    <property type="term" value="P:peptidoglycan biosynthetic process"/>
    <property type="evidence" value="ECO:0007669"/>
    <property type="project" value="UniProtKB-UniRule"/>
</dbReference>
<feature type="transmembrane region" description="Helical" evidence="10">
    <location>
        <begin position="409"/>
        <end position="431"/>
    </location>
</feature>
<feature type="transmembrane region" description="Helical" evidence="10">
    <location>
        <begin position="345"/>
        <end position="364"/>
    </location>
</feature>
<dbReference type="CDD" id="cd13123">
    <property type="entry name" value="MATE_MurJ_like"/>
    <property type="match status" value="1"/>
</dbReference>
<feature type="transmembrane region" description="Helical" evidence="10">
    <location>
        <begin position="268"/>
        <end position="286"/>
    </location>
</feature>
<feature type="transmembrane region" description="Helical" evidence="10">
    <location>
        <begin position="443"/>
        <end position="466"/>
    </location>
</feature>
<comment type="similarity">
    <text evidence="9 10 11">Belongs to the MurJ/MviN family.</text>
</comment>
<dbReference type="InterPro" id="IPR004268">
    <property type="entry name" value="MurJ"/>
</dbReference>
<comment type="pathway">
    <text evidence="10">Cell wall biogenesis; peptidoglycan biosynthesis.</text>
</comment>
<dbReference type="HAMAP" id="MF_02078">
    <property type="entry name" value="MurJ_MviN"/>
    <property type="match status" value="1"/>
</dbReference>
<evidence type="ECO:0000313" key="13">
    <source>
        <dbReference type="Proteomes" id="UP000194137"/>
    </source>
</evidence>
<accession>A0A1W7A0D3</accession>
<comment type="function">
    <text evidence="8 10 11">Involved in peptidoglycan biosynthesis. Transports lipid-linked peptidoglycan precursors from the inner to the outer leaflet of the cytoplasmic membrane.</text>
</comment>
<reference evidence="12 13" key="1">
    <citation type="submission" date="2017-05" db="EMBL/GenBank/DDBJ databases">
        <title>Full genome sequence of Pseudorhodoplanes sinuspersici.</title>
        <authorList>
            <person name="Dastgheib S.M.M."/>
            <person name="Shavandi M."/>
            <person name="Tirandaz H."/>
        </authorList>
    </citation>
    <scope>NUCLEOTIDE SEQUENCE [LARGE SCALE GENOMIC DNA]</scope>
    <source>
        <strain evidence="12 13">RIPI110</strain>
    </source>
</reference>
<dbReference type="AlphaFoldDB" id="A0A1W7A0D3"/>
<dbReference type="GO" id="GO:0015648">
    <property type="term" value="F:lipid-linked peptidoglycan transporter activity"/>
    <property type="evidence" value="ECO:0007669"/>
    <property type="project" value="UniProtKB-UniRule"/>
</dbReference>
<dbReference type="GO" id="GO:0008360">
    <property type="term" value="P:regulation of cell shape"/>
    <property type="evidence" value="ECO:0007669"/>
    <property type="project" value="UniProtKB-UniRule"/>
</dbReference>
<keyword evidence="4 10" id="KW-0133">Cell shape</keyword>
<dbReference type="Proteomes" id="UP000194137">
    <property type="component" value="Chromosome"/>
</dbReference>
<dbReference type="GO" id="GO:0034204">
    <property type="term" value="P:lipid translocation"/>
    <property type="evidence" value="ECO:0007669"/>
    <property type="project" value="TreeGrafter"/>
</dbReference>
<dbReference type="NCBIfam" id="TIGR01695">
    <property type="entry name" value="murJ_mviN"/>
    <property type="match status" value="1"/>
</dbReference>
<evidence type="ECO:0000256" key="7">
    <source>
        <dbReference type="ARBA" id="ARBA00023136"/>
    </source>
</evidence>
<evidence type="ECO:0000256" key="8">
    <source>
        <dbReference type="ARBA" id="ARBA00060041"/>
    </source>
</evidence>
<name>A0A1W7A0D3_9HYPH</name>
<evidence type="ECO:0000256" key="10">
    <source>
        <dbReference type="HAMAP-Rule" id="MF_02078"/>
    </source>
</evidence>
<feature type="transmembrane region" description="Helical" evidence="10">
    <location>
        <begin position="185"/>
        <end position="205"/>
    </location>
</feature>
<dbReference type="GO" id="GO:0071555">
    <property type="term" value="P:cell wall organization"/>
    <property type="evidence" value="ECO:0007669"/>
    <property type="project" value="UniProtKB-UniRule"/>
</dbReference>
<keyword evidence="5 10" id="KW-0573">Peptidoglycan synthesis</keyword>
<dbReference type="PRINTS" id="PR01806">
    <property type="entry name" value="VIRFACTRMVIN"/>
</dbReference>
<dbReference type="STRING" id="1235591.CAK95_17770"/>
<dbReference type="OrthoDB" id="9816572at2"/>
<evidence type="ECO:0000256" key="6">
    <source>
        <dbReference type="ARBA" id="ARBA00022989"/>
    </source>
</evidence>
<keyword evidence="2 10" id="KW-1003">Cell membrane</keyword>
<dbReference type="GO" id="GO:0005886">
    <property type="term" value="C:plasma membrane"/>
    <property type="evidence" value="ECO:0007669"/>
    <property type="project" value="UniProtKB-SubCell"/>
</dbReference>
<feature type="transmembrane region" description="Helical" evidence="10">
    <location>
        <begin position="478"/>
        <end position="498"/>
    </location>
</feature>
<organism evidence="12 13">
    <name type="scientific">Pseudorhodoplanes sinuspersici</name>
    <dbReference type="NCBI Taxonomy" id="1235591"/>
    <lineage>
        <taxon>Bacteria</taxon>
        <taxon>Pseudomonadati</taxon>
        <taxon>Pseudomonadota</taxon>
        <taxon>Alphaproteobacteria</taxon>
        <taxon>Hyphomicrobiales</taxon>
        <taxon>Pseudorhodoplanes</taxon>
    </lineage>
</organism>
<feature type="transmembrane region" description="Helical" evidence="10">
    <location>
        <begin position="132"/>
        <end position="152"/>
    </location>
</feature>
<dbReference type="PIRSF" id="PIRSF002869">
    <property type="entry name" value="MviN"/>
    <property type="match status" value="1"/>
</dbReference>
<dbReference type="Pfam" id="PF03023">
    <property type="entry name" value="MurJ"/>
    <property type="match status" value="1"/>
</dbReference>
<keyword evidence="13" id="KW-1185">Reference proteome</keyword>
<dbReference type="EMBL" id="CP021112">
    <property type="protein sequence ID" value="ARQ03038.1"/>
    <property type="molecule type" value="Genomic_DNA"/>
</dbReference>
<evidence type="ECO:0000256" key="9">
    <source>
        <dbReference type="ARBA" id="ARBA00061532"/>
    </source>
</evidence>
<proteinExistence type="inferred from homology"/>
<evidence type="ECO:0000256" key="11">
    <source>
        <dbReference type="PIRNR" id="PIRNR002869"/>
    </source>
</evidence>
<evidence type="ECO:0000313" key="12">
    <source>
        <dbReference type="EMBL" id="ARQ03038.1"/>
    </source>
</evidence>
<dbReference type="RefSeq" id="WP_086091495.1">
    <property type="nucleotide sequence ID" value="NZ_CP021112.1"/>
</dbReference>
<keyword evidence="10" id="KW-0997">Cell inner membrane</keyword>
<protein>
    <recommendedName>
        <fullName evidence="10">Probable lipid II flippase MurJ</fullName>
    </recommendedName>
</protein>
<feature type="transmembrane region" description="Helical" evidence="10">
    <location>
        <begin position="385"/>
        <end position="403"/>
    </location>
</feature>
<dbReference type="InterPro" id="IPR051050">
    <property type="entry name" value="Lipid_II_flippase_MurJ/MviN"/>
</dbReference>